<keyword evidence="1" id="KW-0472">Membrane</keyword>
<sequence>MNKMKKHKGVFAIELGFILFALCAIFLFATDISHKLLVRAKLDRTSFALVNILKERYRYFDGNVVNKLNLDVTETELLEMRKVAARLLNTTEEEVAIKIESLVDAQFTTTFTSARFDSLGCSVGSISSEAGLAPTESGTIYPLYRVSVCEEHDSWFDPFVGGSTEDIAVTSSSVMPGR</sequence>
<dbReference type="InterPro" id="IPR031582">
    <property type="entry name" value="TadF"/>
</dbReference>
<keyword evidence="3" id="KW-1185">Reference proteome</keyword>
<keyword evidence="1" id="KW-0812">Transmembrane</keyword>
<name>A0A090S034_9VIBR</name>
<evidence type="ECO:0000313" key="2">
    <source>
        <dbReference type="EMBL" id="GAL21065.1"/>
    </source>
</evidence>
<accession>A0A090S034</accession>
<reference evidence="2 3" key="1">
    <citation type="submission" date="2014-09" db="EMBL/GenBank/DDBJ databases">
        <title>Vibrio maritimus JCM 19235. (C45) whole genome shotgun sequence.</title>
        <authorList>
            <person name="Sawabe T."/>
            <person name="Meirelles P."/>
            <person name="Nakanishi M."/>
            <person name="Sayaka M."/>
            <person name="Hattori M."/>
            <person name="Ohkuma M."/>
        </authorList>
    </citation>
    <scope>NUCLEOTIDE SEQUENCE [LARGE SCALE GENOMIC DNA]</scope>
    <source>
        <strain evidence="3">JCM19235</strain>
    </source>
</reference>
<comment type="caution">
    <text evidence="2">The sequence shown here is derived from an EMBL/GenBank/DDBJ whole genome shotgun (WGS) entry which is preliminary data.</text>
</comment>
<dbReference type="OrthoDB" id="5876198at2"/>
<dbReference type="STRING" id="990268.JCM19235_340"/>
<proteinExistence type="predicted"/>
<dbReference type="AlphaFoldDB" id="A0A090S034"/>
<evidence type="ECO:0000313" key="3">
    <source>
        <dbReference type="Proteomes" id="UP000029228"/>
    </source>
</evidence>
<evidence type="ECO:0000256" key="1">
    <source>
        <dbReference type="SAM" id="Phobius"/>
    </source>
</evidence>
<organism evidence="2 3">
    <name type="scientific">Vibrio maritimus</name>
    <dbReference type="NCBI Taxonomy" id="990268"/>
    <lineage>
        <taxon>Bacteria</taxon>
        <taxon>Pseudomonadati</taxon>
        <taxon>Pseudomonadota</taxon>
        <taxon>Gammaproteobacteria</taxon>
        <taxon>Vibrionales</taxon>
        <taxon>Vibrionaceae</taxon>
        <taxon>Vibrio</taxon>
    </lineage>
</organism>
<protein>
    <submittedName>
        <fullName evidence="2">Flp pilus assembly surface protein TadF ATP/GTP-binding motif</fullName>
    </submittedName>
</protein>
<feature type="transmembrane region" description="Helical" evidence="1">
    <location>
        <begin position="9"/>
        <end position="29"/>
    </location>
</feature>
<gene>
    <name evidence="2" type="ORF">JCM19235_340</name>
</gene>
<dbReference type="Proteomes" id="UP000029228">
    <property type="component" value="Unassembled WGS sequence"/>
</dbReference>
<keyword evidence="1" id="KW-1133">Transmembrane helix</keyword>
<dbReference type="Pfam" id="PF16964">
    <property type="entry name" value="TadF"/>
    <property type="match status" value="1"/>
</dbReference>
<dbReference type="EMBL" id="BBMR01000007">
    <property type="protein sequence ID" value="GAL21065.1"/>
    <property type="molecule type" value="Genomic_DNA"/>
</dbReference>